<dbReference type="PROSITE" id="PS51253">
    <property type="entry name" value="HTH_CENPB"/>
    <property type="match status" value="1"/>
</dbReference>
<reference evidence="5" key="1">
    <citation type="journal article" date="2023" name="Insect Mol. Biol.">
        <title>Genome sequencing provides insights into the evolution of gene families encoding plant cell wall-degrading enzymes in longhorned beetles.</title>
        <authorList>
            <person name="Shin N.R."/>
            <person name="Okamura Y."/>
            <person name="Kirsch R."/>
            <person name="Pauchet Y."/>
        </authorList>
    </citation>
    <scope>NUCLEOTIDE SEQUENCE</scope>
    <source>
        <strain evidence="5">AMC_N1</strain>
    </source>
</reference>
<dbReference type="PANTHER" id="PTHR19303">
    <property type="entry name" value="TRANSPOSON"/>
    <property type="match status" value="1"/>
</dbReference>
<comment type="caution">
    <text evidence="5">The sequence shown here is derived from an EMBL/GenBank/DDBJ whole genome shotgun (WGS) entry which is preliminary data.</text>
</comment>
<dbReference type="SUPFAM" id="SSF46689">
    <property type="entry name" value="Homeodomain-like"/>
    <property type="match status" value="1"/>
</dbReference>
<evidence type="ECO:0000313" key="5">
    <source>
        <dbReference type="EMBL" id="KAJ8949460.1"/>
    </source>
</evidence>
<proteinExistence type="predicted"/>
<evidence type="ECO:0000313" key="6">
    <source>
        <dbReference type="Proteomes" id="UP001162162"/>
    </source>
</evidence>
<dbReference type="EMBL" id="JAPWTK010000118">
    <property type="protein sequence ID" value="KAJ8949460.1"/>
    <property type="molecule type" value="Genomic_DNA"/>
</dbReference>
<dbReference type="GO" id="GO:0003677">
    <property type="term" value="F:DNA binding"/>
    <property type="evidence" value="ECO:0007669"/>
    <property type="project" value="UniProtKB-KW"/>
</dbReference>
<feature type="domain" description="HTH CENPB-type" evidence="4">
    <location>
        <begin position="45"/>
        <end position="120"/>
    </location>
</feature>
<comment type="subcellular location">
    <subcellularLocation>
        <location evidence="1">Nucleus</location>
    </subcellularLocation>
</comment>
<dbReference type="Gene3D" id="1.10.10.60">
    <property type="entry name" value="Homeodomain-like"/>
    <property type="match status" value="1"/>
</dbReference>
<dbReference type="InterPro" id="IPR007889">
    <property type="entry name" value="HTH_Psq"/>
</dbReference>
<dbReference type="InterPro" id="IPR009057">
    <property type="entry name" value="Homeodomain-like_sf"/>
</dbReference>
<keyword evidence="6" id="KW-1185">Reference proteome</keyword>
<dbReference type="InterPro" id="IPR006600">
    <property type="entry name" value="HTH_CenpB_DNA-bd_dom"/>
</dbReference>
<accession>A0AAV8YE25</accession>
<sequence length="229" mass="26604">MPKVKDKTKYTKRYDEDTLQQALAEIKNGMSKKRASITFGIPRQTIQHRLSEKFKKKRNILEKWIIDCHKKGFPRRKDDLQASVKAFLDGNPRPTPFKNNNPGRHWYRAFLTRHPNLAKRTQKQSPKPAVMKWFCNIEQYLKEKQYFDILKDPTRVFDGDETCFLLCPKEDKVIAPRGAKNVYQVDQGVAKANLTVMFTFSASGAITPPMVIYPYKRLPTNIVNSVPND</sequence>
<evidence type="ECO:0000256" key="1">
    <source>
        <dbReference type="ARBA" id="ARBA00004123"/>
    </source>
</evidence>
<keyword evidence="2" id="KW-0238">DNA-binding</keyword>
<dbReference type="PANTHER" id="PTHR19303:SF74">
    <property type="entry name" value="POGO TRANSPOSABLE ELEMENT WITH KRAB DOMAIN"/>
    <property type="match status" value="1"/>
</dbReference>
<gene>
    <name evidence="5" type="ORF">NQ318_007561</name>
</gene>
<dbReference type="AlphaFoldDB" id="A0AAV8YE25"/>
<protein>
    <recommendedName>
        <fullName evidence="4">HTH CENPB-type domain-containing protein</fullName>
    </recommendedName>
</protein>
<evidence type="ECO:0000259" key="4">
    <source>
        <dbReference type="PROSITE" id="PS51253"/>
    </source>
</evidence>
<dbReference type="GO" id="GO:0005634">
    <property type="term" value="C:nucleus"/>
    <property type="evidence" value="ECO:0007669"/>
    <property type="project" value="UniProtKB-SubCell"/>
</dbReference>
<evidence type="ECO:0000256" key="3">
    <source>
        <dbReference type="ARBA" id="ARBA00023242"/>
    </source>
</evidence>
<dbReference type="InterPro" id="IPR050863">
    <property type="entry name" value="CenT-Element_Derived"/>
</dbReference>
<dbReference type="Proteomes" id="UP001162162">
    <property type="component" value="Unassembled WGS sequence"/>
</dbReference>
<keyword evidence="3" id="KW-0539">Nucleus</keyword>
<organism evidence="5 6">
    <name type="scientific">Aromia moschata</name>
    <dbReference type="NCBI Taxonomy" id="1265417"/>
    <lineage>
        <taxon>Eukaryota</taxon>
        <taxon>Metazoa</taxon>
        <taxon>Ecdysozoa</taxon>
        <taxon>Arthropoda</taxon>
        <taxon>Hexapoda</taxon>
        <taxon>Insecta</taxon>
        <taxon>Pterygota</taxon>
        <taxon>Neoptera</taxon>
        <taxon>Endopterygota</taxon>
        <taxon>Coleoptera</taxon>
        <taxon>Polyphaga</taxon>
        <taxon>Cucujiformia</taxon>
        <taxon>Chrysomeloidea</taxon>
        <taxon>Cerambycidae</taxon>
        <taxon>Cerambycinae</taxon>
        <taxon>Callichromatini</taxon>
        <taxon>Aromia</taxon>
    </lineage>
</organism>
<dbReference type="Pfam" id="PF05225">
    <property type="entry name" value="HTH_psq"/>
    <property type="match status" value="1"/>
</dbReference>
<evidence type="ECO:0000256" key="2">
    <source>
        <dbReference type="ARBA" id="ARBA00023125"/>
    </source>
</evidence>
<name>A0AAV8YE25_9CUCU</name>